<evidence type="ECO:0000313" key="4">
    <source>
        <dbReference type="Proteomes" id="UP001601992"/>
    </source>
</evidence>
<dbReference type="InterPro" id="IPR047142">
    <property type="entry name" value="OryJ/VirC-like"/>
</dbReference>
<dbReference type="Proteomes" id="UP001601992">
    <property type="component" value="Unassembled WGS sequence"/>
</dbReference>
<dbReference type="InterPro" id="IPR011051">
    <property type="entry name" value="RmlC_Cupin_sf"/>
</dbReference>
<feature type="compositionally biased region" description="Basic and acidic residues" evidence="1">
    <location>
        <begin position="69"/>
        <end position="84"/>
    </location>
</feature>
<feature type="domain" description="Cupin type-2" evidence="2">
    <location>
        <begin position="134"/>
        <end position="187"/>
    </location>
</feature>
<dbReference type="PANTHER" id="PTHR36156">
    <property type="entry name" value="SLR2101 PROTEIN"/>
    <property type="match status" value="1"/>
</dbReference>
<dbReference type="Gene3D" id="2.60.120.10">
    <property type="entry name" value="Jelly Rolls"/>
    <property type="match status" value="1"/>
</dbReference>
<evidence type="ECO:0000259" key="2">
    <source>
        <dbReference type="Pfam" id="PF07883"/>
    </source>
</evidence>
<name>A0ABW6SF46_9NOCA</name>
<dbReference type="InterPro" id="IPR013096">
    <property type="entry name" value="Cupin_2"/>
</dbReference>
<gene>
    <name evidence="3" type="ORF">ACFYXQ_39050</name>
</gene>
<sequence>MSQGEKPTTTIDRNSAVTTRLNRFVVGPDSDGRSAVLEHGLTNVQSRDGFYWRATLWATQETPADNSIDGDRSQTEGLGARREPLPNGMICRALEIPPDAVDADEHRRVLADLNEEVHQKHQPSHTDLARHPSMHRTDTLDCLTCVRGEIYLVTDTDETLMRPGDTVIIRGTNHAWSNRSDAPCLLVGTMTDATPPDES</sequence>
<dbReference type="SUPFAM" id="SSF51182">
    <property type="entry name" value="RmlC-like cupins"/>
    <property type="match status" value="1"/>
</dbReference>
<reference evidence="3 4" key="1">
    <citation type="submission" date="2024-10" db="EMBL/GenBank/DDBJ databases">
        <title>The Natural Products Discovery Center: Release of the First 8490 Sequenced Strains for Exploring Actinobacteria Biosynthetic Diversity.</title>
        <authorList>
            <person name="Kalkreuter E."/>
            <person name="Kautsar S.A."/>
            <person name="Yang D."/>
            <person name="Bader C.D."/>
            <person name="Teijaro C.N."/>
            <person name="Fluegel L."/>
            <person name="Davis C.M."/>
            <person name="Simpson J.R."/>
            <person name="Lauterbach L."/>
            <person name="Steele A.D."/>
            <person name="Gui C."/>
            <person name="Meng S."/>
            <person name="Li G."/>
            <person name="Viehrig K."/>
            <person name="Ye F."/>
            <person name="Su P."/>
            <person name="Kiefer A.F."/>
            <person name="Nichols A."/>
            <person name="Cepeda A.J."/>
            <person name="Yan W."/>
            <person name="Fan B."/>
            <person name="Jiang Y."/>
            <person name="Adhikari A."/>
            <person name="Zheng C.-J."/>
            <person name="Schuster L."/>
            <person name="Cowan T.M."/>
            <person name="Smanski M.J."/>
            <person name="Chevrette M.G."/>
            <person name="De Carvalho L.P.S."/>
            <person name="Shen B."/>
        </authorList>
    </citation>
    <scope>NUCLEOTIDE SEQUENCE [LARGE SCALE GENOMIC DNA]</scope>
    <source>
        <strain evidence="3 4">NPDC002593</strain>
    </source>
</reference>
<keyword evidence="4" id="KW-1185">Reference proteome</keyword>
<evidence type="ECO:0000313" key="3">
    <source>
        <dbReference type="EMBL" id="MFF3573771.1"/>
    </source>
</evidence>
<protein>
    <submittedName>
        <fullName evidence="3">Cupin domain-containing protein</fullName>
    </submittedName>
</protein>
<evidence type="ECO:0000256" key="1">
    <source>
        <dbReference type="SAM" id="MobiDB-lite"/>
    </source>
</evidence>
<dbReference type="PANTHER" id="PTHR36156:SF2">
    <property type="entry name" value="CUPIN TYPE-2 DOMAIN-CONTAINING PROTEIN"/>
    <property type="match status" value="1"/>
</dbReference>
<feature type="region of interest" description="Disordered" evidence="1">
    <location>
        <begin position="63"/>
        <end position="84"/>
    </location>
</feature>
<dbReference type="RefSeq" id="WP_387406547.1">
    <property type="nucleotide sequence ID" value="NZ_JBIAQY010000021.1"/>
</dbReference>
<comment type="caution">
    <text evidence="3">The sequence shown here is derived from an EMBL/GenBank/DDBJ whole genome shotgun (WGS) entry which is preliminary data.</text>
</comment>
<accession>A0ABW6SF46</accession>
<proteinExistence type="predicted"/>
<dbReference type="InterPro" id="IPR014710">
    <property type="entry name" value="RmlC-like_jellyroll"/>
</dbReference>
<dbReference type="Pfam" id="PF07883">
    <property type="entry name" value="Cupin_2"/>
    <property type="match status" value="1"/>
</dbReference>
<organism evidence="3 4">
    <name type="scientific">Nocardia jiangxiensis</name>
    <dbReference type="NCBI Taxonomy" id="282685"/>
    <lineage>
        <taxon>Bacteria</taxon>
        <taxon>Bacillati</taxon>
        <taxon>Actinomycetota</taxon>
        <taxon>Actinomycetes</taxon>
        <taxon>Mycobacteriales</taxon>
        <taxon>Nocardiaceae</taxon>
        <taxon>Nocardia</taxon>
    </lineage>
</organism>
<dbReference type="EMBL" id="JBIAQY010000021">
    <property type="protein sequence ID" value="MFF3573771.1"/>
    <property type="molecule type" value="Genomic_DNA"/>
</dbReference>
<dbReference type="CDD" id="cd02231">
    <property type="entry name" value="cupin_BLL6423-like"/>
    <property type="match status" value="1"/>
</dbReference>